<comment type="similarity">
    <text evidence="4">Belongs to the WD repeat MDV1/CAF4 family.</text>
</comment>
<dbReference type="InterPro" id="IPR036322">
    <property type="entry name" value="WD40_repeat_dom_sf"/>
</dbReference>
<sequence length="644" mass="71674">MSYPEPSQFSSASMDLGPYSRSSHEFRTTMSYEHRASHNGNHERSSPGVYPDTSERGPALDLSIGSVSSSNVDSPNSSYGQMAPIPGVTPGVVDTNNFHLPGSEYSYATGIYSNKYDPAFGYSSGKTPDFIAALLTKRLPIADPVLIHPDARPMTMPVEAQRSKEKQRCPHPECGKLMPLMSANGMMISSRPELPIRLGFNEIKGKYQDLVLHEIPKPIIEHDIATYLDFELARIRNDYNALSPGGRQLPHDWPGSQIVKDLVQMAVPLFIFAATACRFIRDRKYGGPDRQLAKLLAYQTSQQSKLDTTYLPVLEPLFIDLTDSDHDFLDEFQQIVGTIVLLAEPLSTTSLSKLIQIDRNVVIDRLDSLHSVLNVPTSADSPVRIFHLLFRDFLVDPNKAKEQKTYPFWIDEKATHRRIVTRCLNLLSDYLKKDICDLRMPGTARADIESSVIDSHLPSDVRDLQGLLSPDISSTVSAFLHDTARFILSFHQIIDLCPLQTYASAIVFAPMKSIIRGVFRGYIPEWIPLLPKVDLEWNACLQTLEGHGHSVSAVAFSPDGTTLASASGDKTVRLWDVATGEHRRTLKVHCTLERLSFLDSDCLETDRGLLRITPSPANNFTDQKPGSGLLFVGDKTCFWPGFAL</sequence>
<proteinExistence type="inferred from homology"/>
<evidence type="ECO:0000256" key="3">
    <source>
        <dbReference type="ARBA" id="ARBA00023054"/>
    </source>
</evidence>
<evidence type="ECO:0000256" key="5">
    <source>
        <dbReference type="ARBA" id="ARBA00039789"/>
    </source>
</evidence>
<name>A0AA40DNN5_9PEZI</name>
<reference evidence="9" key="1">
    <citation type="submission" date="2023-06" db="EMBL/GenBank/DDBJ databases">
        <title>Genome-scale phylogeny and comparative genomics of the fungal order Sordariales.</title>
        <authorList>
            <consortium name="Lawrence Berkeley National Laboratory"/>
            <person name="Hensen N."/>
            <person name="Bonometti L."/>
            <person name="Westerberg I."/>
            <person name="Brannstrom I.O."/>
            <person name="Guillou S."/>
            <person name="Cros-Aarteil S."/>
            <person name="Calhoun S."/>
            <person name="Haridas S."/>
            <person name="Kuo A."/>
            <person name="Mondo S."/>
            <person name="Pangilinan J."/>
            <person name="Riley R."/>
            <person name="Labutti K."/>
            <person name="Andreopoulos B."/>
            <person name="Lipzen A."/>
            <person name="Chen C."/>
            <person name="Yanf M."/>
            <person name="Daum C."/>
            <person name="Ng V."/>
            <person name="Clum A."/>
            <person name="Steindorff A."/>
            <person name="Ohm R."/>
            <person name="Martin F."/>
            <person name="Silar P."/>
            <person name="Natvig D."/>
            <person name="Lalanne C."/>
            <person name="Gautier V."/>
            <person name="Ament-Velasquez S.L."/>
            <person name="Kruys A."/>
            <person name="Hutchinson M.I."/>
            <person name="Powell A.J."/>
            <person name="Barry K."/>
            <person name="Miller A.N."/>
            <person name="Grigoriev I.V."/>
            <person name="Debuchy R."/>
            <person name="Gladieux P."/>
            <person name="Thoren M.H."/>
            <person name="Johannesson H."/>
        </authorList>
    </citation>
    <scope>NUCLEOTIDE SEQUENCE</scope>
    <source>
        <strain evidence="9">CBS 540.89</strain>
    </source>
</reference>
<keyword evidence="1 7" id="KW-0853">WD repeat</keyword>
<keyword evidence="10" id="KW-1185">Reference proteome</keyword>
<evidence type="ECO:0000256" key="8">
    <source>
        <dbReference type="SAM" id="MobiDB-lite"/>
    </source>
</evidence>
<dbReference type="InterPro" id="IPR015943">
    <property type="entry name" value="WD40/YVTN_repeat-like_dom_sf"/>
</dbReference>
<keyword evidence="3" id="KW-0175">Coiled coil</keyword>
<feature type="compositionally biased region" description="Low complexity" evidence="8">
    <location>
        <begin position="60"/>
        <end position="77"/>
    </location>
</feature>
<evidence type="ECO:0000256" key="4">
    <source>
        <dbReference type="ARBA" id="ARBA00038415"/>
    </source>
</evidence>
<comment type="function">
    <text evidence="6">Involved in mitochondrial fission. Acts as an adapter protein required to form mitochondrial fission complexes. Formation of these complexes is required to promote constriction and fission of the mitochondrial compartment at a late step in mitochondrial division.</text>
</comment>
<dbReference type="SMART" id="SM00320">
    <property type="entry name" value="WD40"/>
    <property type="match status" value="1"/>
</dbReference>
<dbReference type="SUPFAM" id="SSF50978">
    <property type="entry name" value="WD40 repeat-like"/>
    <property type="match status" value="1"/>
</dbReference>
<evidence type="ECO:0000313" key="9">
    <source>
        <dbReference type="EMBL" id="KAK0710404.1"/>
    </source>
</evidence>
<dbReference type="InterPro" id="IPR001680">
    <property type="entry name" value="WD40_rpt"/>
</dbReference>
<dbReference type="PROSITE" id="PS50082">
    <property type="entry name" value="WD_REPEATS_2"/>
    <property type="match status" value="1"/>
</dbReference>
<dbReference type="PANTHER" id="PTHR22847:SF637">
    <property type="entry name" value="WD REPEAT DOMAIN 5B"/>
    <property type="match status" value="1"/>
</dbReference>
<protein>
    <recommendedName>
        <fullName evidence="5">Mitochondrial division protein 1</fullName>
    </recommendedName>
</protein>
<evidence type="ECO:0000256" key="1">
    <source>
        <dbReference type="ARBA" id="ARBA00022574"/>
    </source>
</evidence>
<dbReference type="AlphaFoldDB" id="A0AA40DNN5"/>
<evidence type="ECO:0000313" key="10">
    <source>
        <dbReference type="Proteomes" id="UP001172159"/>
    </source>
</evidence>
<feature type="repeat" description="WD" evidence="7">
    <location>
        <begin position="544"/>
        <end position="585"/>
    </location>
</feature>
<feature type="region of interest" description="Disordered" evidence="8">
    <location>
        <begin position="1"/>
        <end position="77"/>
    </location>
</feature>
<dbReference type="Proteomes" id="UP001172159">
    <property type="component" value="Unassembled WGS sequence"/>
</dbReference>
<feature type="compositionally biased region" description="Basic and acidic residues" evidence="8">
    <location>
        <begin position="22"/>
        <end position="45"/>
    </location>
</feature>
<feature type="compositionally biased region" description="Polar residues" evidence="8">
    <location>
        <begin position="1"/>
        <end position="13"/>
    </location>
</feature>
<evidence type="ECO:0000256" key="6">
    <source>
        <dbReference type="ARBA" id="ARBA00043913"/>
    </source>
</evidence>
<dbReference type="PROSITE" id="PS00678">
    <property type="entry name" value="WD_REPEATS_1"/>
    <property type="match status" value="1"/>
</dbReference>
<evidence type="ECO:0000256" key="2">
    <source>
        <dbReference type="ARBA" id="ARBA00022737"/>
    </source>
</evidence>
<dbReference type="Gene3D" id="2.130.10.10">
    <property type="entry name" value="YVTN repeat-like/Quinoprotein amine dehydrogenase"/>
    <property type="match status" value="1"/>
</dbReference>
<dbReference type="PANTHER" id="PTHR22847">
    <property type="entry name" value="WD40 REPEAT PROTEIN"/>
    <property type="match status" value="1"/>
</dbReference>
<keyword evidence="2" id="KW-0677">Repeat</keyword>
<accession>A0AA40DNN5</accession>
<comment type="caution">
    <text evidence="9">The sequence shown here is derived from an EMBL/GenBank/DDBJ whole genome shotgun (WGS) entry which is preliminary data.</text>
</comment>
<dbReference type="PROSITE" id="PS50294">
    <property type="entry name" value="WD_REPEATS_REGION"/>
    <property type="match status" value="1"/>
</dbReference>
<dbReference type="Pfam" id="PF00400">
    <property type="entry name" value="WD40"/>
    <property type="match status" value="1"/>
</dbReference>
<dbReference type="GO" id="GO:0005634">
    <property type="term" value="C:nucleus"/>
    <property type="evidence" value="ECO:0007669"/>
    <property type="project" value="TreeGrafter"/>
</dbReference>
<dbReference type="GO" id="GO:1990234">
    <property type="term" value="C:transferase complex"/>
    <property type="evidence" value="ECO:0007669"/>
    <property type="project" value="UniProtKB-ARBA"/>
</dbReference>
<dbReference type="EMBL" id="JAUKTV010000017">
    <property type="protein sequence ID" value="KAK0710404.1"/>
    <property type="molecule type" value="Genomic_DNA"/>
</dbReference>
<dbReference type="InterPro" id="IPR019775">
    <property type="entry name" value="WD40_repeat_CS"/>
</dbReference>
<evidence type="ECO:0000256" key="7">
    <source>
        <dbReference type="PROSITE-ProRule" id="PRU00221"/>
    </source>
</evidence>
<gene>
    <name evidence="9" type="ORF">B0T21DRAFT_352613</name>
</gene>
<organism evidence="9 10">
    <name type="scientific">Apiosordaria backusii</name>
    <dbReference type="NCBI Taxonomy" id="314023"/>
    <lineage>
        <taxon>Eukaryota</taxon>
        <taxon>Fungi</taxon>
        <taxon>Dikarya</taxon>
        <taxon>Ascomycota</taxon>
        <taxon>Pezizomycotina</taxon>
        <taxon>Sordariomycetes</taxon>
        <taxon>Sordariomycetidae</taxon>
        <taxon>Sordariales</taxon>
        <taxon>Lasiosphaeriaceae</taxon>
        <taxon>Apiosordaria</taxon>
    </lineage>
</organism>